<evidence type="ECO:0000256" key="3">
    <source>
        <dbReference type="ARBA" id="ARBA00022723"/>
    </source>
</evidence>
<keyword evidence="8" id="KW-0812">Transmembrane</keyword>
<dbReference type="AlphaFoldDB" id="A0AAV3IE87"/>
<dbReference type="CDD" id="cd19501">
    <property type="entry name" value="RecA-like_FtsH"/>
    <property type="match status" value="1"/>
</dbReference>
<protein>
    <submittedName>
        <fullName evidence="10">ATP-dependent metallopeptidase HflB</fullName>
    </submittedName>
</protein>
<dbReference type="PANTHER" id="PTHR23076:SF97">
    <property type="entry name" value="ATP-DEPENDENT ZINC METALLOPROTEASE YME1L1"/>
    <property type="match status" value="1"/>
</dbReference>
<proteinExistence type="inferred from homology"/>
<evidence type="ECO:0000313" key="11">
    <source>
        <dbReference type="Proteomes" id="UP000012012"/>
    </source>
</evidence>
<keyword evidence="5" id="KW-0862">Zinc</keyword>
<dbReference type="Gene3D" id="3.40.50.300">
    <property type="entry name" value="P-loop containing nucleotide triphosphate hydrolases"/>
    <property type="match status" value="1"/>
</dbReference>
<dbReference type="Proteomes" id="UP000012012">
    <property type="component" value="Unassembled WGS sequence"/>
</dbReference>
<dbReference type="Pfam" id="PF17862">
    <property type="entry name" value="AAA_lid_3"/>
    <property type="match status" value="1"/>
</dbReference>
<organism evidence="10 11">
    <name type="scientific">Helicobacter pylori GAM120Ai</name>
    <dbReference type="NCBI Taxonomy" id="1159029"/>
    <lineage>
        <taxon>Bacteria</taxon>
        <taxon>Pseudomonadati</taxon>
        <taxon>Campylobacterota</taxon>
        <taxon>Epsilonproteobacteria</taxon>
        <taxon>Campylobacterales</taxon>
        <taxon>Helicobacteraceae</taxon>
        <taxon>Helicobacter</taxon>
    </lineage>
</organism>
<evidence type="ECO:0000256" key="8">
    <source>
        <dbReference type="SAM" id="Phobius"/>
    </source>
</evidence>
<dbReference type="GO" id="GO:0005886">
    <property type="term" value="C:plasma membrane"/>
    <property type="evidence" value="ECO:0007669"/>
    <property type="project" value="TreeGrafter"/>
</dbReference>
<dbReference type="EMBL" id="APDF01000054">
    <property type="protein sequence ID" value="EMG94713.1"/>
    <property type="molecule type" value="Genomic_DNA"/>
</dbReference>
<dbReference type="GO" id="GO:0004222">
    <property type="term" value="F:metalloendopeptidase activity"/>
    <property type="evidence" value="ECO:0007669"/>
    <property type="project" value="InterPro"/>
</dbReference>
<dbReference type="Gene3D" id="1.20.58.760">
    <property type="entry name" value="Peptidase M41"/>
    <property type="match status" value="1"/>
</dbReference>
<dbReference type="GO" id="GO:0046872">
    <property type="term" value="F:metal ion binding"/>
    <property type="evidence" value="ECO:0007669"/>
    <property type="project" value="UniProtKB-KW"/>
</dbReference>
<feature type="domain" description="AAA+ ATPase" evidence="9">
    <location>
        <begin position="202"/>
        <end position="338"/>
    </location>
</feature>
<evidence type="ECO:0000259" key="9">
    <source>
        <dbReference type="SMART" id="SM00382"/>
    </source>
</evidence>
<evidence type="ECO:0000256" key="6">
    <source>
        <dbReference type="ARBA" id="ARBA00023049"/>
    </source>
</evidence>
<comment type="cofactor">
    <cofactor evidence="1">
        <name>Zn(2+)</name>
        <dbReference type="ChEBI" id="CHEBI:29105"/>
    </cofactor>
</comment>
<dbReference type="GO" id="GO:0004176">
    <property type="term" value="F:ATP-dependent peptidase activity"/>
    <property type="evidence" value="ECO:0007669"/>
    <property type="project" value="InterPro"/>
</dbReference>
<gene>
    <name evidence="10" type="ORF">HMPREF1401_01127</name>
</gene>
<evidence type="ECO:0000256" key="2">
    <source>
        <dbReference type="ARBA" id="ARBA00022670"/>
    </source>
</evidence>
<dbReference type="FunFam" id="3.40.50.300:FF:002568">
    <property type="entry name" value="Cell division protein (FtsH)"/>
    <property type="match status" value="1"/>
</dbReference>
<sequence length="558" mass="63740">MKLKRGKIMPFSKFLENLTAPFKRIKNRSLVLALGFLILTFCLLLFLVLSDVSRLISSKDFLYVIQSHPKQTLTEDENYFYANKGLYKTNKEAFLRVYKIPESMPIEKRENLNKVSKIFLALLFFISSMLFGIFWRLPKRLDTKMSLESATKNELENAFQRYDALGVRFEDIAGVDEVKEELLEVIDYLKNPKKYQDLGIFLPKGVLLVGPPGVGKTMIAKALASEARVPFFYESGSAFSQIYVGAGAKKVHELFMHAKKHAPSIIFIDEIDALGKARGGHRSDEREATLNQLLTEMDGFLQNDEVVVIGATNQMEVMDEALLRSKRFDRRIFISLPDLLERQSILEKLLENKKHALDCLKIAKICVGFSGAMLATLINESALNALKHQRKEITHGDILEVKDKIAYGKKKPQTLDENQKELVALYQSAKALSAYWLEIEFDKAPLLGEFIAFNENKIHSESEIKNYIKVYLSGTIILELLYKERYSLSKQDLQKAKFLNEFMASELLLAPTKESLSVLYEEQLEFLKPQIAACKRLSVLLLEQECLEHANFYDLLNG</sequence>
<keyword evidence="8" id="KW-0472">Membrane</keyword>
<dbReference type="InterPro" id="IPR037219">
    <property type="entry name" value="Peptidase_M41-like"/>
</dbReference>
<evidence type="ECO:0000256" key="1">
    <source>
        <dbReference type="ARBA" id="ARBA00001947"/>
    </source>
</evidence>
<dbReference type="SUPFAM" id="SSF52540">
    <property type="entry name" value="P-loop containing nucleoside triphosphate hydrolases"/>
    <property type="match status" value="1"/>
</dbReference>
<comment type="caution">
    <text evidence="10">The sequence shown here is derived from an EMBL/GenBank/DDBJ whole genome shotgun (WGS) entry which is preliminary data.</text>
</comment>
<dbReference type="PANTHER" id="PTHR23076">
    <property type="entry name" value="METALLOPROTEASE M41 FTSH"/>
    <property type="match status" value="1"/>
</dbReference>
<dbReference type="GO" id="GO:0016887">
    <property type="term" value="F:ATP hydrolysis activity"/>
    <property type="evidence" value="ECO:0007669"/>
    <property type="project" value="InterPro"/>
</dbReference>
<evidence type="ECO:0000256" key="4">
    <source>
        <dbReference type="ARBA" id="ARBA00022801"/>
    </source>
</evidence>
<name>A0AAV3IE87_HELPX</name>
<evidence type="ECO:0000256" key="5">
    <source>
        <dbReference type="ARBA" id="ARBA00022833"/>
    </source>
</evidence>
<keyword evidence="3" id="KW-0479">Metal-binding</keyword>
<dbReference type="GO" id="GO:0030163">
    <property type="term" value="P:protein catabolic process"/>
    <property type="evidence" value="ECO:0007669"/>
    <property type="project" value="TreeGrafter"/>
</dbReference>
<dbReference type="InterPro" id="IPR003960">
    <property type="entry name" value="ATPase_AAA_CS"/>
</dbReference>
<dbReference type="Gene3D" id="1.10.8.60">
    <property type="match status" value="1"/>
</dbReference>
<reference evidence="10 11" key="1">
    <citation type="submission" date="2012-11" db="EMBL/GenBank/DDBJ databases">
        <authorList>
            <person name="Weinstock G."/>
            <person name="Sodergren E."/>
            <person name="Lobos E.A."/>
            <person name="Fulton L."/>
            <person name="Fulton R."/>
            <person name="Courtney L."/>
            <person name="Fronick C."/>
            <person name="O'Laughlin M."/>
            <person name="Godfrey J."/>
            <person name="Wilson R.M."/>
            <person name="Miner T."/>
            <person name="Farmer C."/>
            <person name="Delehaunty K."/>
            <person name="Cordes M."/>
            <person name="Minx P."/>
            <person name="Tomlinson C."/>
            <person name="Chen J."/>
            <person name="Wollam A."/>
            <person name="Pepin K.H."/>
            <person name="Bhonagiri V."/>
            <person name="Zhang X."/>
            <person name="Suruliraj S."/>
            <person name="Antonio M."/>
            <person name="Secka O."/>
            <person name="Thomas J."/>
            <person name="Warren W."/>
            <person name="Mitreva M."/>
            <person name="Mardis E.R."/>
            <person name="Wilson R.K."/>
        </authorList>
    </citation>
    <scope>NUCLEOTIDE SEQUENCE [LARGE SCALE GENOMIC DNA]</scope>
    <source>
        <strain evidence="10 11">GAM120Ai</strain>
    </source>
</reference>
<evidence type="ECO:0000313" key="10">
    <source>
        <dbReference type="EMBL" id="EMG94713.1"/>
    </source>
</evidence>
<keyword evidence="6" id="KW-0482">Metalloprotease</keyword>
<dbReference type="SUPFAM" id="SSF140990">
    <property type="entry name" value="FtsH protease domain-like"/>
    <property type="match status" value="1"/>
</dbReference>
<keyword evidence="7" id="KW-0547">Nucleotide-binding</keyword>
<dbReference type="GO" id="GO:0006508">
    <property type="term" value="P:proteolysis"/>
    <property type="evidence" value="ECO:0007669"/>
    <property type="project" value="UniProtKB-KW"/>
</dbReference>
<keyword evidence="8" id="KW-1133">Transmembrane helix</keyword>
<comment type="similarity">
    <text evidence="7">Belongs to the AAA ATPase family.</text>
</comment>
<dbReference type="InterPro" id="IPR027417">
    <property type="entry name" value="P-loop_NTPase"/>
</dbReference>
<keyword evidence="2" id="KW-0645">Protease</keyword>
<dbReference type="InterPro" id="IPR041569">
    <property type="entry name" value="AAA_lid_3"/>
</dbReference>
<dbReference type="PROSITE" id="PS00674">
    <property type="entry name" value="AAA"/>
    <property type="match status" value="1"/>
</dbReference>
<dbReference type="InterPro" id="IPR003959">
    <property type="entry name" value="ATPase_AAA_core"/>
</dbReference>
<keyword evidence="4" id="KW-0378">Hydrolase</keyword>
<dbReference type="GO" id="GO:0005524">
    <property type="term" value="F:ATP binding"/>
    <property type="evidence" value="ECO:0007669"/>
    <property type="project" value="UniProtKB-KW"/>
</dbReference>
<keyword evidence="7" id="KW-0067">ATP-binding</keyword>
<dbReference type="InterPro" id="IPR003593">
    <property type="entry name" value="AAA+_ATPase"/>
</dbReference>
<accession>A0AAV3IE87</accession>
<feature type="transmembrane region" description="Helical" evidence="8">
    <location>
        <begin position="118"/>
        <end position="137"/>
    </location>
</feature>
<evidence type="ECO:0000256" key="7">
    <source>
        <dbReference type="RuleBase" id="RU003651"/>
    </source>
</evidence>
<dbReference type="SMART" id="SM00382">
    <property type="entry name" value="AAA"/>
    <property type="match status" value="1"/>
</dbReference>
<dbReference type="Pfam" id="PF00004">
    <property type="entry name" value="AAA"/>
    <property type="match status" value="1"/>
</dbReference>